<dbReference type="Pfam" id="PF22752">
    <property type="entry name" value="DUF488-N3i"/>
    <property type="match status" value="1"/>
</dbReference>
<dbReference type="OrthoDB" id="9790745at2"/>
<accession>A0A2T7UKK1</accession>
<evidence type="ECO:0000313" key="1">
    <source>
        <dbReference type="EMBL" id="PVE45186.1"/>
    </source>
</evidence>
<gene>
    <name evidence="1" type="ORF">DDE23_22805</name>
</gene>
<keyword evidence="2" id="KW-1185">Reference proteome</keyword>
<organism evidence="1 2">
    <name type="scientific">Pararhodobacter aggregans</name>
    <dbReference type="NCBI Taxonomy" id="404875"/>
    <lineage>
        <taxon>Bacteria</taxon>
        <taxon>Pseudomonadati</taxon>
        <taxon>Pseudomonadota</taxon>
        <taxon>Alphaproteobacteria</taxon>
        <taxon>Rhodobacterales</taxon>
        <taxon>Paracoccaceae</taxon>
        <taxon>Pararhodobacter</taxon>
    </lineage>
</organism>
<evidence type="ECO:0000313" key="2">
    <source>
        <dbReference type="Proteomes" id="UP000244810"/>
    </source>
</evidence>
<evidence type="ECO:0008006" key="3">
    <source>
        <dbReference type="Google" id="ProtNLM"/>
    </source>
</evidence>
<name>A0A2T7UKK1_9RHOB</name>
<dbReference type="EMBL" id="QDDR01000017">
    <property type="protein sequence ID" value="PVE45186.1"/>
    <property type="molecule type" value="Genomic_DNA"/>
</dbReference>
<dbReference type="RefSeq" id="WP_107754757.1">
    <property type="nucleotide sequence ID" value="NZ_QBKF01000016.1"/>
</dbReference>
<dbReference type="InterPro" id="IPR052552">
    <property type="entry name" value="YeaO-like"/>
</dbReference>
<dbReference type="PANTHER" id="PTHR36849">
    <property type="entry name" value="CYTOPLASMIC PROTEIN-RELATED"/>
    <property type="match status" value="1"/>
</dbReference>
<dbReference type="Proteomes" id="UP000244810">
    <property type="component" value="Unassembled WGS sequence"/>
</dbReference>
<reference evidence="1 2" key="1">
    <citation type="journal article" date="2011" name="Syst. Appl. Microbiol.">
        <title>Defluviimonas denitrificans gen. nov., sp. nov., and Pararhodobacter aggregans gen. nov., sp. nov., non-phototrophic Rhodobacteraceae from the biofilter of a marine aquaculture.</title>
        <authorList>
            <person name="Foesel B.U."/>
            <person name="Drake H.L."/>
            <person name="Schramm A."/>
        </authorList>
    </citation>
    <scope>NUCLEOTIDE SEQUENCE [LARGE SCALE GENOMIC DNA]</scope>
    <source>
        <strain evidence="1 2">D1-19</strain>
    </source>
</reference>
<comment type="caution">
    <text evidence="1">The sequence shown here is derived from an EMBL/GenBank/DDBJ whole genome shotgun (WGS) entry which is preliminary data.</text>
</comment>
<dbReference type="PANTHER" id="PTHR36849:SF1">
    <property type="entry name" value="CYTOPLASMIC PROTEIN"/>
    <property type="match status" value="1"/>
</dbReference>
<protein>
    <recommendedName>
        <fullName evidence="3">DUF488 domain-containing protein</fullName>
    </recommendedName>
</protein>
<dbReference type="AlphaFoldDB" id="A0A2T7UKK1"/>
<proteinExistence type="predicted"/>
<sequence>MPPARPPIPDTLGERIRVKRIYRAARVSDGKRFLVDRLWSRGVAKDRARLFDWCKDIAPSDTLRHWFHANPDQWQDFVTRYRAELATREDLVCELAGYAQGDIVTLLYASKDEEHNNAIVLRDCLRQWLERERKNDGPAQ</sequence>